<proteinExistence type="predicted"/>
<dbReference type="Proteomes" id="UP000502823">
    <property type="component" value="Unassembled WGS sequence"/>
</dbReference>
<dbReference type="PROSITE" id="PS51390">
    <property type="entry name" value="WAP"/>
    <property type="match status" value="2"/>
</dbReference>
<dbReference type="AlphaFoldDB" id="A0A6L2PXY7"/>
<protein>
    <recommendedName>
        <fullName evidence="2">WAP domain-containing protein</fullName>
    </recommendedName>
</protein>
<dbReference type="SMART" id="SM00217">
    <property type="entry name" value="WAP"/>
    <property type="match status" value="2"/>
</dbReference>
<dbReference type="GO" id="GO:0005615">
    <property type="term" value="C:extracellular space"/>
    <property type="evidence" value="ECO:0007669"/>
    <property type="project" value="TreeGrafter"/>
</dbReference>
<feature type="domain" description="WAP" evidence="2">
    <location>
        <begin position="22"/>
        <end position="68"/>
    </location>
</feature>
<dbReference type="Gene3D" id="4.10.75.10">
    <property type="entry name" value="Elafin-like"/>
    <property type="match status" value="2"/>
</dbReference>
<dbReference type="InterPro" id="IPR050514">
    <property type="entry name" value="WAP_four-disulfide_core"/>
</dbReference>
<gene>
    <name evidence="3" type="ORF">Cfor_11483</name>
</gene>
<dbReference type="EMBL" id="BLKM01000638">
    <property type="protein sequence ID" value="GFG36460.1"/>
    <property type="molecule type" value="Genomic_DNA"/>
</dbReference>
<dbReference type="PANTHER" id="PTHR19441">
    <property type="entry name" value="WHEY ACDIC PROTEIN WAP"/>
    <property type="match status" value="1"/>
</dbReference>
<organism evidence="3 4">
    <name type="scientific">Coptotermes formosanus</name>
    <name type="common">Formosan subterranean termite</name>
    <dbReference type="NCBI Taxonomy" id="36987"/>
    <lineage>
        <taxon>Eukaryota</taxon>
        <taxon>Metazoa</taxon>
        <taxon>Ecdysozoa</taxon>
        <taxon>Arthropoda</taxon>
        <taxon>Hexapoda</taxon>
        <taxon>Insecta</taxon>
        <taxon>Pterygota</taxon>
        <taxon>Neoptera</taxon>
        <taxon>Polyneoptera</taxon>
        <taxon>Dictyoptera</taxon>
        <taxon>Blattodea</taxon>
        <taxon>Blattoidea</taxon>
        <taxon>Termitoidae</taxon>
        <taxon>Rhinotermitidae</taxon>
        <taxon>Coptotermes</taxon>
    </lineage>
</organism>
<reference evidence="4" key="1">
    <citation type="submission" date="2020-01" db="EMBL/GenBank/DDBJ databases">
        <title>Draft genome sequence of the Termite Coptotermes fromosanus.</title>
        <authorList>
            <person name="Itakura S."/>
            <person name="Yosikawa Y."/>
            <person name="Umezawa K."/>
        </authorList>
    </citation>
    <scope>NUCLEOTIDE SEQUENCE [LARGE SCALE GENOMIC DNA]</scope>
</reference>
<dbReference type="SUPFAM" id="SSF57256">
    <property type="entry name" value="Elafin-like"/>
    <property type="match status" value="2"/>
</dbReference>
<accession>A0A6L2PXY7</accession>
<dbReference type="InParanoid" id="A0A6L2PXY7"/>
<name>A0A6L2PXY7_COPFO</name>
<evidence type="ECO:0000313" key="3">
    <source>
        <dbReference type="EMBL" id="GFG36460.1"/>
    </source>
</evidence>
<evidence type="ECO:0000313" key="4">
    <source>
        <dbReference type="Proteomes" id="UP000502823"/>
    </source>
</evidence>
<evidence type="ECO:0000259" key="2">
    <source>
        <dbReference type="PROSITE" id="PS51390"/>
    </source>
</evidence>
<evidence type="ECO:0000256" key="1">
    <source>
        <dbReference type="SAM" id="SignalP"/>
    </source>
</evidence>
<keyword evidence="1" id="KW-0732">Signal</keyword>
<feature type="chain" id="PRO_5026824351" description="WAP domain-containing protein" evidence="1">
    <location>
        <begin position="21"/>
        <end position="123"/>
    </location>
</feature>
<keyword evidence="4" id="KW-1185">Reference proteome</keyword>
<dbReference type="OrthoDB" id="6060011at2759"/>
<dbReference type="InterPro" id="IPR036645">
    <property type="entry name" value="Elafin-like_sf"/>
</dbReference>
<dbReference type="PANTHER" id="PTHR19441:SF95">
    <property type="entry name" value="PERLWAPIN ISOFORM X1"/>
    <property type="match status" value="1"/>
</dbReference>
<dbReference type="InterPro" id="IPR008197">
    <property type="entry name" value="WAP_dom"/>
</dbReference>
<feature type="domain" description="WAP" evidence="2">
    <location>
        <begin position="75"/>
        <end position="122"/>
    </location>
</feature>
<sequence>MGRVIFALALLLLVLSSIVAQQTAKPGACPPPVAIGICDMTCFSDSHCEGSNKCCRTGCGGTFCTFPVTVRTNVNRAKPGRCPENPSGPWVCSSTCRVDGDCRGRSKCCQNRCGALACAKPEA</sequence>
<comment type="caution">
    <text evidence="3">The sequence shown here is derived from an EMBL/GenBank/DDBJ whole genome shotgun (WGS) entry which is preliminary data.</text>
</comment>
<dbReference type="Pfam" id="PF00095">
    <property type="entry name" value="WAP"/>
    <property type="match status" value="2"/>
</dbReference>
<dbReference type="GO" id="GO:0004867">
    <property type="term" value="F:serine-type endopeptidase inhibitor activity"/>
    <property type="evidence" value="ECO:0007669"/>
    <property type="project" value="TreeGrafter"/>
</dbReference>
<feature type="signal peptide" evidence="1">
    <location>
        <begin position="1"/>
        <end position="20"/>
    </location>
</feature>